<dbReference type="AlphaFoldDB" id="A0A5B1CKY1"/>
<dbReference type="Proteomes" id="UP000322699">
    <property type="component" value="Unassembled WGS sequence"/>
</dbReference>
<dbReference type="RefSeq" id="WP_068265364.1">
    <property type="nucleotide sequence ID" value="NZ_LWSK01000085.1"/>
</dbReference>
<feature type="region of interest" description="Disordered" evidence="1">
    <location>
        <begin position="53"/>
        <end position="88"/>
    </location>
</feature>
<dbReference type="EMBL" id="VRLW01000001">
    <property type="protein sequence ID" value="KAA1259984.1"/>
    <property type="molecule type" value="Genomic_DNA"/>
</dbReference>
<dbReference type="InterPro" id="IPR011990">
    <property type="entry name" value="TPR-like_helical_dom_sf"/>
</dbReference>
<evidence type="ECO:0000313" key="2">
    <source>
        <dbReference type="EMBL" id="KAA1259984.1"/>
    </source>
</evidence>
<gene>
    <name evidence="2" type="ORF">LF1_25220</name>
</gene>
<feature type="region of interest" description="Disordered" evidence="1">
    <location>
        <begin position="442"/>
        <end position="470"/>
    </location>
</feature>
<feature type="compositionally biased region" description="Polar residues" evidence="1">
    <location>
        <begin position="68"/>
        <end position="88"/>
    </location>
</feature>
<dbReference type="Gene3D" id="1.25.40.10">
    <property type="entry name" value="Tetratricopeptide repeat domain"/>
    <property type="match status" value="2"/>
</dbReference>
<name>A0A5B1CKY1_9BACT</name>
<feature type="compositionally biased region" description="Acidic residues" evidence="1">
    <location>
        <begin position="459"/>
        <end position="470"/>
    </location>
</feature>
<protein>
    <recommendedName>
        <fullName evidence="4">Outer membrane protein assembly factor BamD</fullName>
    </recommendedName>
</protein>
<dbReference type="OrthoDB" id="274477at2"/>
<evidence type="ECO:0008006" key="4">
    <source>
        <dbReference type="Google" id="ProtNLM"/>
    </source>
</evidence>
<accession>A0A5B1CKY1</accession>
<evidence type="ECO:0000256" key="1">
    <source>
        <dbReference type="SAM" id="MobiDB-lite"/>
    </source>
</evidence>
<organism evidence="2 3">
    <name type="scientific">Rubripirellula obstinata</name>
    <dbReference type="NCBI Taxonomy" id="406547"/>
    <lineage>
        <taxon>Bacteria</taxon>
        <taxon>Pseudomonadati</taxon>
        <taxon>Planctomycetota</taxon>
        <taxon>Planctomycetia</taxon>
        <taxon>Pirellulales</taxon>
        <taxon>Pirellulaceae</taxon>
        <taxon>Rubripirellula</taxon>
    </lineage>
</organism>
<reference evidence="2 3" key="1">
    <citation type="submission" date="2019-08" db="EMBL/GenBank/DDBJ databases">
        <title>Deep-cultivation of Planctomycetes and their phenomic and genomic characterization uncovers novel biology.</title>
        <authorList>
            <person name="Wiegand S."/>
            <person name="Jogler M."/>
            <person name="Boedeker C."/>
            <person name="Pinto D."/>
            <person name="Vollmers J."/>
            <person name="Rivas-Marin E."/>
            <person name="Kohn T."/>
            <person name="Peeters S.H."/>
            <person name="Heuer A."/>
            <person name="Rast P."/>
            <person name="Oberbeckmann S."/>
            <person name="Bunk B."/>
            <person name="Jeske O."/>
            <person name="Meyerdierks A."/>
            <person name="Storesund J.E."/>
            <person name="Kallscheuer N."/>
            <person name="Luecker S."/>
            <person name="Lage O.M."/>
            <person name="Pohl T."/>
            <person name="Merkel B.J."/>
            <person name="Hornburger P."/>
            <person name="Mueller R.-W."/>
            <person name="Bruemmer F."/>
            <person name="Labrenz M."/>
            <person name="Spormann A.M."/>
            <person name="Op Den Camp H."/>
            <person name="Overmann J."/>
            <person name="Amann R."/>
            <person name="Jetten M.S.M."/>
            <person name="Mascher T."/>
            <person name="Medema M.H."/>
            <person name="Devos D.P."/>
            <person name="Kaster A.-K."/>
            <person name="Ovreas L."/>
            <person name="Rohde M."/>
            <person name="Galperin M.Y."/>
            <person name="Jogler C."/>
        </authorList>
    </citation>
    <scope>NUCLEOTIDE SEQUENCE [LARGE SCALE GENOMIC DNA]</scope>
    <source>
        <strain evidence="2 3">LF1</strain>
    </source>
</reference>
<sequence length="470" mass="52537" precursor="true">MSANYKTQLFSSQTCSSETVPAAIPFSLTTLALLILFASSGCRSLAGPPSFGPFGKSKSVESEGTLVDSGNTSPTVRQVSAQSEIASSDETGDLVTKVVEDESIGAKSKKAAQTFSNFVTGREQENRDQAKKYYQTGDTLFKQAASEPVGERKATFEKAAKQFRKSGEAAPGSAIEQDALFMQAESLFFADKLVEATDVYQTLQKEHTRNRHNDRIAARLFSISRYWIDTEKSDQKSWSPLNLTDKSRPRVDTDGHAIRVLDQIRYDDPTGRLADDATMAAAAEYIRQEKFVEADEFLTDLRETFSDSEHLFLAHLLGIRTKLRIYGGPRYSNLVLDEADKLIKQTRTRFPNKLADPKYSEMVARAAAEVNFHKADRIAYRADYREKRKEYGAAAFYYQRLLDDYGDTPHAEKARKRLGEIETLPEVPTPRLSWLKTVFPDSSVSNPLIMKDGNSSSEQDAEEDSGIMLR</sequence>
<comment type="caution">
    <text evidence="2">The sequence shown here is derived from an EMBL/GenBank/DDBJ whole genome shotgun (WGS) entry which is preliminary data.</text>
</comment>
<evidence type="ECO:0000313" key="3">
    <source>
        <dbReference type="Proteomes" id="UP000322699"/>
    </source>
</evidence>
<keyword evidence="3" id="KW-1185">Reference proteome</keyword>
<proteinExistence type="predicted"/>